<dbReference type="InterPro" id="IPR023395">
    <property type="entry name" value="MCP_dom_sf"/>
</dbReference>
<dbReference type="Gene3D" id="1.50.40.10">
    <property type="entry name" value="Mitochondrial carrier domain"/>
    <property type="match status" value="1"/>
</dbReference>
<dbReference type="OrthoDB" id="2139348at2759"/>
<evidence type="ECO:0000256" key="6">
    <source>
        <dbReference type="ARBA" id="ARBA00022792"/>
    </source>
</evidence>
<protein>
    <submittedName>
        <fullName evidence="17">Solute carrier family 25 member 51</fullName>
    </submittedName>
</protein>
<accession>A0A0R3S8G0</accession>
<evidence type="ECO:0000256" key="9">
    <source>
        <dbReference type="ARBA" id="ARBA00023136"/>
    </source>
</evidence>
<evidence type="ECO:0000313" key="14">
    <source>
        <dbReference type="EMBL" id="VUZ50844.1"/>
    </source>
</evidence>
<evidence type="ECO:0000256" key="10">
    <source>
        <dbReference type="PROSITE-ProRule" id="PRU00282"/>
    </source>
</evidence>
<evidence type="ECO:0000313" key="17">
    <source>
        <dbReference type="WBParaSite" id="HDID_0000042801-mRNA-1"/>
    </source>
</evidence>
<keyword evidence="9 10" id="KW-0472">Membrane</keyword>
<dbReference type="Proteomes" id="UP000274504">
    <property type="component" value="Unassembled WGS sequence"/>
</dbReference>
<dbReference type="SUPFAM" id="SSF103506">
    <property type="entry name" value="Mitochondrial carrier"/>
    <property type="match status" value="1"/>
</dbReference>
<feature type="transmembrane region" description="Helical" evidence="12">
    <location>
        <begin position="207"/>
        <end position="227"/>
    </location>
</feature>
<comment type="subcellular location">
    <subcellularLocation>
        <location evidence="1">Mitochondrion inner membrane</location>
        <topology evidence="1">Multi-pass membrane protein</topology>
    </subcellularLocation>
</comment>
<proteinExistence type="inferred from homology"/>
<dbReference type="EMBL" id="UYSG01000056">
    <property type="protein sequence ID" value="VDL16076.1"/>
    <property type="molecule type" value="Genomic_DNA"/>
</dbReference>
<dbReference type="Pfam" id="PF00153">
    <property type="entry name" value="Mito_carr"/>
    <property type="match status" value="3"/>
</dbReference>
<evidence type="ECO:0000256" key="8">
    <source>
        <dbReference type="ARBA" id="ARBA00023128"/>
    </source>
</evidence>
<evidence type="ECO:0000256" key="11">
    <source>
        <dbReference type="RuleBase" id="RU000488"/>
    </source>
</evidence>
<reference evidence="14 16" key="3">
    <citation type="submission" date="2019-07" db="EMBL/GenBank/DDBJ databases">
        <authorList>
            <person name="Jastrzebski P J."/>
            <person name="Paukszto L."/>
            <person name="Jastrzebski P J."/>
        </authorList>
    </citation>
    <scope>NUCLEOTIDE SEQUENCE [LARGE SCALE GENOMIC DNA]</scope>
    <source>
        <strain evidence="14 16">WMS-il1</strain>
    </source>
</reference>
<evidence type="ECO:0000313" key="16">
    <source>
        <dbReference type="Proteomes" id="UP000321570"/>
    </source>
</evidence>
<evidence type="ECO:0000256" key="7">
    <source>
        <dbReference type="ARBA" id="ARBA00022989"/>
    </source>
</evidence>
<reference evidence="17" key="1">
    <citation type="submission" date="2017-02" db="UniProtKB">
        <authorList>
            <consortium name="WormBaseParasite"/>
        </authorList>
    </citation>
    <scope>IDENTIFICATION</scope>
</reference>
<feature type="repeat" description="Solcar" evidence="10">
    <location>
        <begin position="18"/>
        <end position="98"/>
    </location>
</feature>
<comment type="similarity">
    <text evidence="2 11">Belongs to the mitochondrial carrier (TC 2.A.29) family.</text>
</comment>
<dbReference type="STRING" id="6216.A0A0R3S8G0"/>
<evidence type="ECO:0000256" key="2">
    <source>
        <dbReference type="ARBA" id="ARBA00006375"/>
    </source>
</evidence>
<evidence type="ECO:0000256" key="5">
    <source>
        <dbReference type="ARBA" id="ARBA00022737"/>
    </source>
</evidence>
<keyword evidence="7 12" id="KW-1133">Transmembrane helix</keyword>
<dbReference type="PANTHER" id="PTHR46131">
    <property type="entry name" value="SD08549P"/>
    <property type="match status" value="1"/>
</dbReference>
<dbReference type="EMBL" id="CABIJS010000399">
    <property type="protein sequence ID" value="VUZ50844.1"/>
    <property type="molecule type" value="Genomic_DNA"/>
</dbReference>
<name>A0A0R3S8G0_HYMDI</name>
<dbReference type="AlphaFoldDB" id="A0A0R3S8G0"/>
<keyword evidence="4 10" id="KW-0812">Transmembrane</keyword>
<feature type="transmembrane region" description="Helical" evidence="12">
    <location>
        <begin position="264"/>
        <end position="286"/>
    </location>
</feature>
<dbReference type="PROSITE" id="PS50920">
    <property type="entry name" value="SOLCAR"/>
    <property type="match status" value="3"/>
</dbReference>
<keyword evidence="16" id="KW-1185">Reference proteome</keyword>
<evidence type="ECO:0000256" key="12">
    <source>
        <dbReference type="SAM" id="Phobius"/>
    </source>
</evidence>
<evidence type="ECO:0000256" key="3">
    <source>
        <dbReference type="ARBA" id="ARBA00022448"/>
    </source>
</evidence>
<gene>
    <name evidence="13" type="ORF">HDID_LOCUS429</name>
    <name evidence="14" type="ORF">WMSIL1_LOCUS9643</name>
</gene>
<dbReference type="PANTHER" id="PTHR46131:SF5">
    <property type="entry name" value="SOLUTE CARRIER FAMILY 25 MEMBER 53"/>
    <property type="match status" value="1"/>
</dbReference>
<evidence type="ECO:0000256" key="1">
    <source>
        <dbReference type="ARBA" id="ARBA00004448"/>
    </source>
</evidence>
<keyword evidence="8" id="KW-0496">Mitochondrion</keyword>
<evidence type="ECO:0000256" key="4">
    <source>
        <dbReference type="ARBA" id="ARBA00022692"/>
    </source>
</evidence>
<keyword evidence="5" id="KW-0677">Repeat</keyword>
<organism evidence="17">
    <name type="scientific">Hymenolepis diminuta</name>
    <name type="common">Rat tapeworm</name>
    <dbReference type="NCBI Taxonomy" id="6216"/>
    <lineage>
        <taxon>Eukaryota</taxon>
        <taxon>Metazoa</taxon>
        <taxon>Spiralia</taxon>
        <taxon>Lophotrochozoa</taxon>
        <taxon>Platyhelminthes</taxon>
        <taxon>Cestoda</taxon>
        <taxon>Eucestoda</taxon>
        <taxon>Cyclophyllidea</taxon>
        <taxon>Hymenolepididae</taxon>
        <taxon>Hymenolepis</taxon>
    </lineage>
</organism>
<keyword evidence="6" id="KW-0999">Mitochondrion inner membrane</keyword>
<dbReference type="InterPro" id="IPR052465">
    <property type="entry name" value="Mito_NAD+_Carrier"/>
</dbReference>
<evidence type="ECO:0000313" key="13">
    <source>
        <dbReference type="EMBL" id="VDL16076.1"/>
    </source>
</evidence>
<dbReference type="Proteomes" id="UP000321570">
    <property type="component" value="Unassembled WGS sequence"/>
</dbReference>
<dbReference type="WBParaSite" id="HDID_0000042801-mRNA-1">
    <property type="protein sequence ID" value="HDID_0000042801-mRNA-1"/>
    <property type="gene ID" value="HDID_0000042801"/>
</dbReference>
<reference evidence="13 15" key="2">
    <citation type="submission" date="2018-11" db="EMBL/GenBank/DDBJ databases">
        <authorList>
            <consortium name="Pathogen Informatics"/>
        </authorList>
    </citation>
    <scope>NUCLEOTIDE SEQUENCE [LARGE SCALE GENOMIC DNA]</scope>
</reference>
<dbReference type="GO" id="GO:0051724">
    <property type="term" value="F:NAD transmembrane transporter activity"/>
    <property type="evidence" value="ECO:0007669"/>
    <property type="project" value="TreeGrafter"/>
</dbReference>
<evidence type="ECO:0000313" key="15">
    <source>
        <dbReference type="Proteomes" id="UP000274504"/>
    </source>
</evidence>
<feature type="repeat" description="Solcar" evidence="10">
    <location>
        <begin position="208"/>
        <end position="292"/>
    </location>
</feature>
<keyword evidence="3 11" id="KW-0813">Transport</keyword>
<dbReference type="GO" id="GO:0005743">
    <property type="term" value="C:mitochondrial inner membrane"/>
    <property type="evidence" value="ECO:0007669"/>
    <property type="project" value="UniProtKB-SubCell"/>
</dbReference>
<feature type="repeat" description="Solcar" evidence="10">
    <location>
        <begin position="109"/>
        <end position="194"/>
    </location>
</feature>
<dbReference type="InterPro" id="IPR018108">
    <property type="entry name" value="MCP_transmembrane"/>
</dbReference>
<sequence length="292" mass="32763">MRSELVNVKSLENGNTILHVPREYMCGAVASMVNLIIVFPLHKTVFFQQLEGVRFSVAFTRLRAEGLAHLYRGALPPLLQRSASASVMFGFQSQSQRFLNRNLTTTELPSYLKIIISATMAGSLEATLTPFERVQTLLQSSNSSHLYKNTSRALYSLLKSHGIRELYRGCTPIFLRNCVGNVLYFGGKSRLMEKSHPLDLPSGQRHLMDFLIGGFLGSTIGAIIFPLNVAKCQMQSVVGTKFASLRSTMRSLLNERQHVKIRRLYSGLPANVARSLFSWGIITMIYEWLLTL</sequence>